<sequence>MDDFNSIVVEGNLVRDPVVKETPKGSRVCAMSIAVNRYYKDSEGDKQKEVSFFDIETWGTLAEACGKYCDKGRGIRVVGRLKQNRWQDMEGKTQSRVKIVAEHVDFKPKFIKDKSADDSENGSAKQDLLDLAEAAAAQHEAQNTDEPDTDIPAVF</sequence>
<feature type="region of interest" description="Disordered" evidence="4">
    <location>
        <begin position="111"/>
        <end position="155"/>
    </location>
</feature>
<dbReference type="Pfam" id="PF00436">
    <property type="entry name" value="SSB"/>
    <property type="match status" value="1"/>
</dbReference>
<dbReference type="RefSeq" id="WP_013757722.1">
    <property type="nucleotide sequence ID" value="NC_015500.1"/>
</dbReference>
<dbReference type="Gene3D" id="2.40.50.140">
    <property type="entry name" value="Nucleic acid-binding proteins"/>
    <property type="match status" value="1"/>
</dbReference>
<dbReference type="PIRSF" id="PIRSF002070">
    <property type="entry name" value="SSB"/>
    <property type="match status" value="1"/>
</dbReference>
<feature type="compositionally biased region" description="Low complexity" evidence="4">
    <location>
        <begin position="124"/>
        <end position="141"/>
    </location>
</feature>
<evidence type="ECO:0000256" key="3">
    <source>
        <dbReference type="PIRNR" id="PIRNR002070"/>
    </source>
</evidence>
<dbReference type="NCBIfam" id="TIGR00621">
    <property type="entry name" value="ssb"/>
    <property type="match status" value="1"/>
</dbReference>
<dbReference type="AlphaFoldDB" id="F4LPJ2"/>
<accession>F4LPJ2</accession>
<dbReference type="GO" id="GO:0003697">
    <property type="term" value="F:single-stranded DNA binding"/>
    <property type="evidence" value="ECO:0007669"/>
    <property type="project" value="UniProtKB-UniRule"/>
</dbReference>
<evidence type="ECO:0000256" key="4">
    <source>
        <dbReference type="SAM" id="MobiDB-lite"/>
    </source>
</evidence>
<keyword evidence="1 2" id="KW-0238">DNA-binding</keyword>
<dbReference type="InterPro" id="IPR012340">
    <property type="entry name" value="NA-bd_OB-fold"/>
</dbReference>
<dbReference type="STRING" id="906968.Trebr_0560"/>
<dbReference type="InterPro" id="IPR000424">
    <property type="entry name" value="Primosome_PriB/ssb"/>
</dbReference>
<dbReference type="PANTHER" id="PTHR10302">
    <property type="entry name" value="SINGLE-STRANDED DNA-BINDING PROTEIN"/>
    <property type="match status" value="1"/>
</dbReference>
<evidence type="ECO:0000256" key="1">
    <source>
        <dbReference type="ARBA" id="ARBA00023125"/>
    </source>
</evidence>
<dbReference type="OrthoDB" id="9809878at2"/>
<proteinExistence type="inferred from homology"/>
<evidence type="ECO:0000313" key="6">
    <source>
        <dbReference type="Proteomes" id="UP000006546"/>
    </source>
</evidence>
<protein>
    <recommendedName>
        <fullName evidence="2 3">Single-stranded DNA-binding protein</fullName>
        <shortName evidence="2">SSB</shortName>
    </recommendedName>
</protein>
<dbReference type="KEGG" id="tbe:Trebr_0560"/>
<dbReference type="GO" id="GO:0006260">
    <property type="term" value="P:DNA replication"/>
    <property type="evidence" value="ECO:0007669"/>
    <property type="project" value="InterPro"/>
</dbReference>
<gene>
    <name evidence="5" type="ordered locus">Trebr_0560</name>
</gene>
<name>F4LPJ2_TREBD</name>
<dbReference type="HAMAP" id="MF_00984">
    <property type="entry name" value="SSB"/>
    <property type="match status" value="1"/>
</dbReference>
<evidence type="ECO:0000256" key="2">
    <source>
        <dbReference type="HAMAP-Rule" id="MF_00984"/>
    </source>
</evidence>
<organism evidence="5 6">
    <name type="scientific">Treponema brennaborense (strain DSM 12168 / CIP 105900 / DD5/3)</name>
    <dbReference type="NCBI Taxonomy" id="906968"/>
    <lineage>
        <taxon>Bacteria</taxon>
        <taxon>Pseudomonadati</taxon>
        <taxon>Spirochaetota</taxon>
        <taxon>Spirochaetia</taxon>
        <taxon>Spirochaetales</taxon>
        <taxon>Treponemataceae</taxon>
        <taxon>Treponema</taxon>
    </lineage>
</organism>
<dbReference type="EMBL" id="CP002696">
    <property type="protein sequence ID" value="AEE16003.1"/>
    <property type="molecule type" value="Genomic_DNA"/>
</dbReference>
<dbReference type="CDD" id="cd04496">
    <property type="entry name" value="SSB_OBF"/>
    <property type="match status" value="1"/>
</dbReference>
<dbReference type="Proteomes" id="UP000006546">
    <property type="component" value="Chromosome"/>
</dbReference>
<comment type="caution">
    <text evidence="2">Lacks conserved residue(s) required for the propagation of feature annotation.</text>
</comment>
<comment type="subunit">
    <text evidence="2">Homotetramer.</text>
</comment>
<dbReference type="InterPro" id="IPR011344">
    <property type="entry name" value="ssDNA-bd"/>
</dbReference>
<keyword evidence="6" id="KW-1185">Reference proteome</keyword>
<dbReference type="PROSITE" id="PS50935">
    <property type="entry name" value="SSB"/>
    <property type="match status" value="1"/>
</dbReference>
<dbReference type="SUPFAM" id="SSF50249">
    <property type="entry name" value="Nucleic acid-binding proteins"/>
    <property type="match status" value="1"/>
</dbReference>
<dbReference type="HOGENOM" id="CLU_078758_6_0_12"/>
<evidence type="ECO:0000313" key="5">
    <source>
        <dbReference type="EMBL" id="AEE16003.1"/>
    </source>
</evidence>
<dbReference type="GO" id="GO:0009295">
    <property type="term" value="C:nucleoid"/>
    <property type="evidence" value="ECO:0007669"/>
    <property type="project" value="TreeGrafter"/>
</dbReference>
<reference evidence="6" key="1">
    <citation type="submission" date="2011-04" db="EMBL/GenBank/DDBJ databases">
        <title>The complete genome of Treponema brennaborense DSM 12168.</title>
        <authorList>
            <person name="Lucas S."/>
            <person name="Han J."/>
            <person name="Lapidus A."/>
            <person name="Bruce D."/>
            <person name="Goodwin L."/>
            <person name="Pitluck S."/>
            <person name="Peters L."/>
            <person name="Kyrpides N."/>
            <person name="Mavromatis K."/>
            <person name="Ivanova N."/>
            <person name="Mikhailova N."/>
            <person name="Pagani I."/>
            <person name="Teshima H."/>
            <person name="Detter J.C."/>
            <person name="Tapia R."/>
            <person name="Han C."/>
            <person name="Land M."/>
            <person name="Hauser L."/>
            <person name="Markowitz V."/>
            <person name="Cheng J.-F."/>
            <person name="Hugenholtz P."/>
            <person name="Woyke T."/>
            <person name="Wu D."/>
            <person name="Gronow S."/>
            <person name="Wellnitz S."/>
            <person name="Brambilla E."/>
            <person name="Klenk H.-P."/>
            <person name="Eisen J.A."/>
        </authorList>
    </citation>
    <scope>NUCLEOTIDE SEQUENCE [LARGE SCALE GENOMIC DNA]</scope>
    <source>
        <strain evidence="6">DSM 12168 / CIP 105900 / DD5/3</strain>
    </source>
</reference>
<dbReference type="PANTHER" id="PTHR10302:SF27">
    <property type="entry name" value="SINGLE-STRANDED DNA-BINDING PROTEIN"/>
    <property type="match status" value="1"/>
</dbReference>
<dbReference type="eggNOG" id="COG0629">
    <property type="taxonomic scope" value="Bacteria"/>
</dbReference>